<evidence type="ECO:0000313" key="1">
    <source>
        <dbReference type="EMBL" id="MBM2357481.1"/>
    </source>
</evidence>
<comment type="caution">
    <text evidence="1">The sequence shown here is derived from an EMBL/GenBank/DDBJ whole genome shotgun (WGS) entry which is preliminary data.</text>
</comment>
<dbReference type="RefSeq" id="WP_231036283.1">
    <property type="nucleotide sequence ID" value="NZ_JAJNGX010000040.1"/>
</dbReference>
<proteinExistence type="predicted"/>
<evidence type="ECO:0000313" key="2">
    <source>
        <dbReference type="Proteomes" id="UP000809337"/>
    </source>
</evidence>
<sequence length="47" mass="5301">MVSHSRGLVRQMYDAGAMLEDGKLTFCDNLDEAIEVHQANMAKPHRN</sequence>
<dbReference type="EMBL" id="JAFBWN010000040">
    <property type="protein sequence ID" value="MBM2357481.1"/>
    <property type="molecule type" value="Genomic_DNA"/>
</dbReference>
<organism evidence="1 2">
    <name type="scientific">Pseudosulfitobacter pseudonitzschiae</name>
    <dbReference type="NCBI Taxonomy" id="1402135"/>
    <lineage>
        <taxon>Bacteria</taxon>
        <taxon>Pseudomonadati</taxon>
        <taxon>Pseudomonadota</taxon>
        <taxon>Alphaproteobacteria</taxon>
        <taxon>Rhodobacterales</taxon>
        <taxon>Roseobacteraceae</taxon>
        <taxon>Pseudosulfitobacter</taxon>
    </lineage>
</organism>
<dbReference type="Proteomes" id="UP000809337">
    <property type="component" value="Unassembled WGS sequence"/>
</dbReference>
<name>A0A9Q2NUZ5_9RHOB</name>
<reference evidence="1" key="1">
    <citation type="submission" date="2021-01" db="EMBL/GenBank/DDBJ databases">
        <title>Diatom-associated Roseobacters Show Island Model of Population Structure.</title>
        <authorList>
            <person name="Qu L."/>
            <person name="Feng X."/>
            <person name="Chen Y."/>
            <person name="Li L."/>
            <person name="Wang X."/>
            <person name="Hu Z."/>
            <person name="Wang H."/>
            <person name="Luo H."/>
        </authorList>
    </citation>
    <scope>NUCLEOTIDE SEQUENCE</scope>
    <source>
        <strain evidence="1">SM26-45</strain>
    </source>
</reference>
<protein>
    <submittedName>
        <fullName evidence="1">Uncharacterized protein</fullName>
    </submittedName>
</protein>
<accession>A0A9Q2NUZ5</accession>
<dbReference type="AlphaFoldDB" id="A0A9Q2NUZ5"/>
<gene>
    <name evidence="1" type="ORF">JQX14_23300</name>
</gene>